<dbReference type="InterPro" id="IPR051130">
    <property type="entry name" value="Mito_struct-func_regulator"/>
</dbReference>
<comment type="caution">
    <text evidence="3">The sequence shown here is derived from an EMBL/GenBank/DDBJ whole genome shotgun (WGS) entry which is preliminary data.</text>
</comment>
<dbReference type="EMBL" id="WIUZ02000004">
    <property type="protein sequence ID" value="KAF9788623.1"/>
    <property type="molecule type" value="Genomic_DNA"/>
</dbReference>
<dbReference type="InterPro" id="IPR045307">
    <property type="entry name" value="ADCK1_dom"/>
</dbReference>
<dbReference type="Proteomes" id="UP000736335">
    <property type="component" value="Unassembled WGS sequence"/>
</dbReference>
<gene>
    <name evidence="3" type="ORF">BJ322DRAFT_1050127</name>
</gene>
<dbReference type="OrthoDB" id="427480at2759"/>
<proteinExistence type="inferred from homology"/>
<organism evidence="3 4">
    <name type="scientific">Thelephora terrestris</name>
    <dbReference type="NCBI Taxonomy" id="56493"/>
    <lineage>
        <taxon>Eukaryota</taxon>
        <taxon>Fungi</taxon>
        <taxon>Dikarya</taxon>
        <taxon>Basidiomycota</taxon>
        <taxon>Agaricomycotina</taxon>
        <taxon>Agaricomycetes</taxon>
        <taxon>Thelephorales</taxon>
        <taxon>Thelephoraceae</taxon>
        <taxon>Thelephora</taxon>
    </lineage>
</organism>
<feature type="domain" description="ABC1 atypical kinase-like" evidence="2">
    <location>
        <begin position="176"/>
        <end position="450"/>
    </location>
</feature>
<dbReference type="PANTHER" id="PTHR43173:SF37">
    <property type="entry name" value="ABC1 FAMILY PROTEIN C10F6.14C"/>
    <property type="match status" value="1"/>
</dbReference>
<dbReference type="InterPro" id="IPR011009">
    <property type="entry name" value="Kinase-like_dom_sf"/>
</dbReference>
<reference evidence="3" key="2">
    <citation type="submission" date="2020-11" db="EMBL/GenBank/DDBJ databases">
        <authorList>
            <consortium name="DOE Joint Genome Institute"/>
            <person name="Kuo A."/>
            <person name="Miyauchi S."/>
            <person name="Kiss E."/>
            <person name="Drula E."/>
            <person name="Kohler A."/>
            <person name="Sanchez-Garcia M."/>
            <person name="Andreopoulos B."/>
            <person name="Barry K.W."/>
            <person name="Bonito G."/>
            <person name="Buee M."/>
            <person name="Carver A."/>
            <person name="Chen C."/>
            <person name="Cichocki N."/>
            <person name="Clum A."/>
            <person name="Culley D."/>
            <person name="Crous P.W."/>
            <person name="Fauchery L."/>
            <person name="Girlanda M."/>
            <person name="Hayes R."/>
            <person name="Keri Z."/>
            <person name="Labutti K."/>
            <person name="Lipzen A."/>
            <person name="Lombard V."/>
            <person name="Magnuson J."/>
            <person name="Maillard F."/>
            <person name="Morin E."/>
            <person name="Murat C."/>
            <person name="Nolan M."/>
            <person name="Ohm R."/>
            <person name="Pangilinan J."/>
            <person name="Pereira M."/>
            <person name="Perotto S."/>
            <person name="Peter M."/>
            <person name="Riley R."/>
            <person name="Sitrit Y."/>
            <person name="Stielow B."/>
            <person name="Szollosi G."/>
            <person name="Zifcakova L."/>
            <person name="Stursova M."/>
            <person name="Spatafora J.W."/>
            <person name="Tedersoo L."/>
            <person name="Vaario L.-M."/>
            <person name="Yamada A."/>
            <person name="Yan M."/>
            <person name="Wang P."/>
            <person name="Xu J."/>
            <person name="Bruns T."/>
            <person name="Baldrian P."/>
            <person name="Vilgalys R."/>
            <person name="Henrissat B."/>
            <person name="Grigoriev I.V."/>
            <person name="Hibbett D."/>
            <person name="Nagy L.G."/>
            <person name="Martin F.M."/>
        </authorList>
    </citation>
    <scope>NUCLEOTIDE SEQUENCE</scope>
    <source>
        <strain evidence="3">UH-Tt-Lm1</strain>
    </source>
</reference>
<name>A0A9P6HJN1_9AGAM</name>
<protein>
    <submittedName>
        <fullName evidence="3">ABC1-domain-containing protein</fullName>
    </submittedName>
</protein>
<evidence type="ECO:0000256" key="1">
    <source>
        <dbReference type="ARBA" id="ARBA00009670"/>
    </source>
</evidence>
<evidence type="ECO:0000313" key="4">
    <source>
        <dbReference type="Proteomes" id="UP000736335"/>
    </source>
</evidence>
<keyword evidence="4" id="KW-1185">Reference proteome</keyword>
<comment type="similarity">
    <text evidence="1">Belongs to the protein kinase superfamily. ADCK protein kinase family.</text>
</comment>
<dbReference type="CDD" id="cd13969">
    <property type="entry name" value="ADCK1-like"/>
    <property type="match status" value="1"/>
</dbReference>
<evidence type="ECO:0000313" key="3">
    <source>
        <dbReference type="EMBL" id="KAF9788623.1"/>
    </source>
</evidence>
<sequence>MLSGILASAVASRSPQLSRTAWFRAASRLSRQPSWRYHIHNSRGISRLTTRITPSRRVSPSIPPPPKSGWLVRTSRRLAYLGLGVGAAWYLDKEFYASTVIRNLRTLWIYSIIALDYKINFTAENSEGIPAIHERVATRLFDLVTSNGGLYIKIGQAIASNAAVLPPAIQSKFSKLYDDAAQVPLSEVLKVFESQFHRPPSGSGGVFEYFDPVAVASASIAQVHKAKLKEEDGGGWVAVKIQKPDVGKQVNLDLAMFRLVMWAYENLIFDVKTYFVVDFISDHLRRELDFEQEANNAMTTAKFIAKEPRLRDKVHIPQVYEKYTTKKVMTAEWIDGVRMTDRNGIKQLMGERIDVPSEGSAANRFPTLKGGISAVLTTMVELFGAQIFEWGWVHCDPHPGNMIVRPHPTIKGAPQLVLLDHGLYVRTTPAFQRQYAMLWKSLMTLDFKVLEDVASEWGIGEPKLFASATLMRPVSSFNDKNDEEAVKLEKEFSEMTEYERSVVMKKRLQNFLVNQDRMPKELVFIARNLRLVQGNNQMFGSPVNRINITATWASRSLAETQNMTLSQRLWAYYHHFIFKSVLFSTDLAFWYARAKQWLTGREDEGFEDVLEKSLRTFAKANFGVEIAKDAMYSG</sequence>
<evidence type="ECO:0000259" key="2">
    <source>
        <dbReference type="Pfam" id="PF03109"/>
    </source>
</evidence>
<accession>A0A9P6HJN1</accession>
<dbReference type="AlphaFoldDB" id="A0A9P6HJN1"/>
<dbReference type="Pfam" id="PF03109">
    <property type="entry name" value="ABC1"/>
    <property type="match status" value="1"/>
</dbReference>
<dbReference type="PANTHER" id="PTHR43173">
    <property type="entry name" value="ABC1 FAMILY PROTEIN"/>
    <property type="match status" value="1"/>
</dbReference>
<dbReference type="InterPro" id="IPR004147">
    <property type="entry name" value="ABC1_dom"/>
</dbReference>
<dbReference type="SUPFAM" id="SSF56112">
    <property type="entry name" value="Protein kinase-like (PK-like)"/>
    <property type="match status" value="1"/>
</dbReference>
<reference evidence="3" key="1">
    <citation type="journal article" date="2020" name="Nat. Commun.">
        <title>Large-scale genome sequencing of mycorrhizal fungi provides insights into the early evolution of symbiotic traits.</title>
        <authorList>
            <person name="Miyauchi S."/>
            <person name="Kiss E."/>
            <person name="Kuo A."/>
            <person name="Drula E."/>
            <person name="Kohler A."/>
            <person name="Sanchez-Garcia M."/>
            <person name="Morin E."/>
            <person name="Andreopoulos B."/>
            <person name="Barry K.W."/>
            <person name="Bonito G."/>
            <person name="Buee M."/>
            <person name="Carver A."/>
            <person name="Chen C."/>
            <person name="Cichocki N."/>
            <person name="Clum A."/>
            <person name="Culley D."/>
            <person name="Crous P.W."/>
            <person name="Fauchery L."/>
            <person name="Girlanda M."/>
            <person name="Hayes R.D."/>
            <person name="Keri Z."/>
            <person name="LaButti K."/>
            <person name="Lipzen A."/>
            <person name="Lombard V."/>
            <person name="Magnuson J."/>
            <person name="Maillard F."/>
            <person name="Murat C."/>
            <person name="Nolan M."/>
            <person name="Ohm R.A."/>
            <person name="Pangilinan J."/>
            <person name="Pereira M.F."/>
            <person name="Perotto S."/>
            <person name="Peter M."/>
            <person name="Pfister S."/>
            <person name="Riley R."/>
            <person name="Sitrit Y."/>
            <person name="Stielow J.B."/>
            <person name="Szollosi G."/>
            <person name="Zifcakova L."/>
            <person name="Stursova M."/>
            <person name="Spatafora J.W."/>
            <person name="Tedersoo L."/>
            <person name="Vaario L.M."/>
            <person name="Yamada A."/>
            <person name="Yan M."/>
            <person name="Wang P."/>
            <person name="Xu J."/>
            <person name="Bruns T."/>
            <person name="Baldrian P."/>
            <person name="Vilgalys R."/>
            <person name="Dunand C."/>
            <person name="Henrissat B."/>
            <person name="Grigoriev I.V."/>
            <person name="Hibbett D."/>
            <person name="Nagy L.G."/>
            <person name="Martin F.M."/>
        </authorList>
    </citation>
    <scope>NUCLEOTIDE SEQUENCE</scope>
    <source>
        <strain evidence="3">UH-Tt-Lm1</strain>
    </source>
</reference>